<evidence type="ECO:0000313" key="2">
    <source>
        <dbReference type="EMBL" id="EFC42193.1"/>
    </source>
</evidence>
<dbReference type="GeneID" id="8855565"/>
<dbReference type="AlphaFoldDB" id="D2VLS3"/>
<sequence>MVKESKNDQFMFPSTGGKLRKQGFIPKSSKSYPNHSYINKLFDGFVKKNLQSIIDDIEKELNGAKETKDNAQKVLDTTMKASFKDDYCSSDDEDEFVDNLLKEYEKNKAEISQAYKKRKTEAVSPIFATKLKNINEKDMKKFGTLEIQFFKAIELDKFESNLKLEKSHKVVVQMKAIQSKYFKFLDAERKLLEEKEQFLKDWQERYNKIVSDKSAAEENEDLKLMNKNIDMYDTIIAGVQQEMKEEIEKEKELAKTKLQEMYAKFNKK</sequence>
<reference evidence="2 3" key="1">
    <citation type="journal article" date="2010" name="Cell">
        <title>The genome of Naegleria gruberi illuminates early eukaryotic versatility.</title>
        <authorList>
            <person name="Fritz-Laylin L.K."/>
            <person name="Prochnik S.E."/>
            <person name="Ginger M.L."/>
            <person name="Dacks J.B."/>
            <person name="Carpenter M.L."/>
            <person name="Field M.C."/>
            <person name="Kuo A."/>
            <person name="Paredez A."/>
            <person name="Chapman J."/>
            <person name="Pham J."/>
            <person name="Shu S."/>
            <person name="Neupane R."/>
            <person name="Cipriano M."/>
            <person name="Mancuso J."/>
            <person name="Tu H."/>
            <person name="Salamov A."/>
            <person name="Lindquist E."/>
            <person name="Shapiro H."/>
            <person name="Lucas S."/>
            <person name="Grigoriev I.V."/>
            <person name="Cande W.Z."/>
            <person name="Fulton C."/>
            <person name="Rokhsar D.S."/>
            <person name="Dawson S.C."/>
        </authorList>
    </citation>
    <scope>NUCLEOTIDE SEQUENCE [LARGE SCALE GENOMIC DNA]</scope>
    <source>
        <strain evidence="2 3">NEG-M</strain>
    </source>
</reference>
<accession>D2VLS3</accession>
<protein>
    <submittedName>
        <fullName evidence="2">Predicted protein</fullName>
    </submittedName>
</protein>
<dbReference type="Proteomes" id="UP000006671">
    <property type="component" value="Unassembled WGS sequence"/>
</dbReference>
<keyword evidence="1" id="KW-0175">Coiled coil</keyword>
<gene>
    <name evidence="2" type="ORF">NAEGRDRAFT_69882</name>
</gene>
<evidence type="ECO:0000313" key="3">
    <source>
        <dbReference type="Proteomes" id="UP000006671"/>
    </source>
</evidence>
<dbReference type="InParanoid" id="D2VLS3"/>
<feature type="coiled-coil region" evidence="1">
    <location>
        <begin position="47"/>
        <end position="121"/>
    </location>
</feature>
<dbReference type="RefSeq" id="XP_002674937.1">
    <property type="nucleotide sequence ID" value="XM_002674891.1"/>
</dbReference>
<keyword evidence="3" id="KW-1185">Reference proteome</keyword>
<dbReference type="EMBL" id="GG738881">
    <property type="protein sequence ID" value="EFC42193.1"/>
    <property type="molecule type" value="Genomic_DNA"/>
</dbReference>
<dbReference type="VEuPathDB" id="AmoebaDB:NAEGRDRAFT_69882"/>
<evidence type="ECO:0000256" key="1">
    <source>
        <dbReference type="SAM" id="Coils"/>
    </source>
</evidence>
<name>D2VLS3_NAEGR</name>
<proteinExistence type="predicted"/>
<dbReference type="KEGG" id="ngr:NAEGRDRAFT_69882"/>
<organism evidence="3">
    <name type="scientific">Naegleria gruberi</name>
    <name type="common">Amoeba</name>
    <dbReference type="NCBI Taxonomy" id="5762"/>
    <lineage>
        <taxon>Eukaryota</taxon>
        <taxon>Discoba</taxon>
        <taxon>Heterolobosea</taxon>
        <taxon>Tetramitia</taxon>
        <taxon>Eutetramitia</taxon>
        <taxon>Vahlkampfiidae</taxon>
        <taxon>Naegleria</taxon>
    </lineage>
</organism>
<feature type="coiled-coil region" evidence="1">
    <location>
        <begin position="185"/>
        <end position="264"/>
    </location>
</feature>